<dbReference type="AlphaFoldDB" id="S9XDT9"/>
<keyword evidence="2" id="KW-1185">Reference proteome</keyword>
<dbReference type="Proteomes" id="UP000015464">
    <property type="component" value="Unassembled WGS sequence"/>
</dbReference>
<accession>S9XDT9</accession>
<organism evidence="1 2">
    <name type="scientific">Schizosaccharomyces cryophilus (strain OY26 / ATCC MYA-4695 / CBS 11777 / NBRC 106824 / NRRL Y48691)</name>
    <name type="common">Fission yeast</name>
    <dbReference type="NCBI Taxonomy" id="653667"/>
    <lineage>
        <taxon>Eukaryota</taxon>
        <taxon>Fungi</taxon>
        <taxon>Dikarya</taxon>
        <taxon>Ascomycota</taxon>
        <taxon>Taphrinomycotina</taxon>
        <taxon>Schizosaccharomycetes</taxon>
        <taxon>Schizosaccharomycetales</taxon>
        <taxon>Schizosaccharomycetaceae</taxon>
        <taxon>Schizosaccharomyces</taxon>
    </lineage>
</organism>
<reference evidence="1 2" key="1">
    <citation type="journal article" date="2011" name="Science">
        <title>Comparative functional genomics of the fission yeasts.</title>
        <authorList>
            <person name="Rhind N."/>
            <person name="Chen Z."/>
            <person name="Yassour M."/>
            <person name="Thompson D.A."/>
            <person name="Haas B.J."/>
            <person name="Habib N."/>
            <person name="Wapinski I."/>
            <person name="Roy S."/>
            <person name="Lin M.F."/>
            <person name="Heiman D.I."/>
            <person name="Young S.K."/>
            <person name="Furuya K."/>
            <person name="Guo Y."/>
            <person name="Pidoux A."/>
            <person name="Chen H.M."/>
            <person name="Robbertse B."/>
            <person name="Goldberg J.M."/>
            <person name="Aoki K."/>
            <person name="Bayne E.H."/>
            <person name="Berlin A.M."/>
            <person name="Desjardins C.A."/>
            <person name="Dobbs E."/>
            <person name="Dukaj L."/>
            <person name="Fan L."/>
            <person name="FitzGerald M.G."/>
            <person name="French C."/>
            <person name="Gujja S."/>
            <person name="Hansen K."/>
            <person name="Keifenheim D."/>
            <person name="Levin J.Z."/>
            <person name="Mosher R.A."/>
            <person name="Mueller C.A."/>
            <person name="Pfiffner J."/>
            <person name="Priest M."/>
            <person name="Russ C."/>
            <person name="Smialowska A."/>
            <person name="Swoboda P."/>
            <person name="Sykes S.M."/>
            <person name="Vaughn M."/>
            <person name="Vengrova S."/>
            <person name="Yoder R."/>
            <person name="Zeng Q."/>
            <person name="Allshire R."/>
            <person name="Baulcombe D."/>
            <person name="Birren B.W."/>
            <person name="Brown W."/>
            <person name="Ekwall K."/>
            <person name="Kellis M."/>
            <person name="Leatherwood J."/>
            <person name="Levin H."/>
            <person name="Margalit H."/>
            <person name="Martienssen R."/>
            <person name="Nieduszynski C.A."/>
            <person name="Spatafora J.W."/>
            <person name="Friedman N."/>
            <person name="Dalgaard J.Z."/>
            <person name="Baumann P."/>
            <person name="Niki H."/>
            <person name="Regev A."/>
            <person name="Nusbaum C."/>
        </authorList>
    </citation>
    <scope>NUCLEOTIDE SEQUENCE [LARGE SCALE GENOMIC DNA]</scope>
    <source>
        <strain evidence="2">OY26 / ATCC MYA-4695 / CBS 11777 / NBRC 106824 / NRRL Y48691</strain>
    </source>
</reference>
<dbReference type="RefSeq" id="XP_013023605.1">
    <property type="nucleotide sequence ID" value="XM_013168151.1"/>
</dbReference>
<dbReference type="GeneID" id="25039336"/>
<sequence length="81" mass="8950">MEGNLIQELNKCVNEKFSGAVLARNGLAIAVAGTIFPEEERFVCEWTSSAPSEVLYIPNTKKKILVCEKESYVLGLAYNNP</sequence>
<evidence type="ECO:0000313" key="2">
    <source>
        <dbReference type="Proteomes" id="UP000015464"/>
    </source>
</evidence>
<dbReference type="OrthoDB" id="5286469at2759"/>
<dbReference type="GO" id="GO:0000329">
    <property type="term" value="C:fungal-type vacuole membrane"/>
    <property type="evidence" value="ECO:0007669"/>
    <property type="project" value="EnsemblFungi"/>
</dbReference>
<dbReference type="EMBL" id="KE546990">
    <property type="protein sequence ID" value="EPY51946.1"/>
    <property type="molecule type" value="Genomic_DNA"/>
</dbReference>
<gene>
    <name evidence="1" type="ORF">SPOG_05116</name>
</gene>
<dbReference type="HOGENOM" id="CLU_2575227_0_0_1"/>
<proteinExistence type="predicted"/>
<dbReference type="STRING" id="653667.S9XDT9"/>
<protein>
    <recommendedName>
        <fullName evidence="3">Late endosomal/lysosomal adaptor and MAPK and MTOR activator 5</fullName>
    </recommendedName>
</protein>
<name>S9XDT9_SCHCR</name>
<evidence type="ECO:0000313" key="1">
    <source>
        <dbReference type="EMBL" id="EPY51946.1"/>
    </source>
</evidence>
<evidence type="ECO:0008006" key="3">
    <source>
        <dbReference type="Google" id="ProtNLM"/>
    </source>
</evidence>
<dbReference type="GO" id="GO:1903432">
    <property type="term" value="P:regulation of TORC1 signaling"/>
    <property type="evidence" value="ECO:0007669"/>
    <property type="project" value="EnsemblFungi"/>
</dbReference>
<dbReference type="OMA" id="ICEWNND"/>
<dbReference type="GO" id="GO:0071986">
    <property type="term" value="C:Ragulator complex"/>
    <property type="evidence" value="ECO:0007669"/>
    <property type="project" value="EnsemblFungi"/>
</dbReference>